<dbReference type="EMBL" id="MDYQ01000801">
    <property type="protein sequence ID" value="PRP72836.1"/>
    <property type="molecule type" value="Genomic_DNA"/>
</dbReference>
<proteinExistence type="predicted"/>
<sequence length="116" mass="12828">MLYADWAEITAHCQDSTARSRTLLYSLNSTIVNSLCLIEAEANKVCGLGRNICTSPACLLNHFVVQQALLCALRFSLYLLCACFSWSKSLHISYQLAEPERVCLGCIKGQILANLL</sequence>
<name>A0A2P6MMA9_9EUKA</name>
<feature type="non-terminal residue" evidence="1">
    <location>
        <position position="116"/>
    </location>
</feature>
<dbReference type="InParanoid" id="A0A2P6MMA9"/>
<comment type="caution">
    <text evidence="1">The sequence shown here is derived from an EMBL/GenBank/DDBJ whole genome shotgun (WGS) entry which is preliminary data.</text>
</comment>
<dbReference type="AlphaFoldDB" id="A0A2P6MMA9"/>
<dbReference type="Proteomes" id="UP000241769">
    <property type="component" value="Unassembled WGS sequence"/>
</dbReference>
<evidence type="ECO:0000313" key="1">
    <source>
        <dbReference type="EMBL" id="PRP72836.1"/>
    </source>
</evidence>
<organism evidence="1 2">
    <name type="scientific">Planoprotostelium fungivorum</name>
    <dbReference type="NCBI Taxonomy" id="1890364"/>
    <lineage>
        <taxon>Eukaryota</taxon>
        <taxon>Amoebozoa</taxon>
        <taxon>Evosea</taxon>
        <taxon>Variosea</taxon>
        <taxon>Cavosteliida</taxon>
        <taxon>Cavosteliaceae</taxon>
        <taxon>Planoprotostelium</taxon>
    </lineage>
</organism>
<gene>
    <name evidence="1" type="ORF">PROFUN_15295</name>
</gene>
<accession>A0A2P6MMA9</accession>
<protein>
    <submittedName>
        <fullName evidence="1">Uncharacterized protein</fullName>
    </submittedName>
</protein>
<reference evidence="1 2" key="1">
    <citation type="journal article" date="2018" name="Genome Biol. Evol.">
        <title>Multiple Roots of Fruiting Body Formation in Amoebozoa.</title>
        <authorList>
            <person name="Hillmann F."/>
            <person name="Forbes G."/>
            <person name="Novohradska S."/>
            <person name="Ferling I."/>
            <person name="Riege K."/>
            <person name="Groth M."/>
            <person name="Westermann M."/>
            <person name="Marz M."/>
            <person name="Spaller T."/>
            <person name="Winckler T."/>
            <person name="Schaap P."/>
            <person name="Glockner G."/>
        </authorList>
    </citation>
    <scope>NUCLEOTIDE SEQUENCE [LARGE SCALE GENOMIC DNA]</scope>
    <source>
        <strain evidence="1 2">Jena</strain>
    </source>
</reference>
<keyword evidence="2" id="KW-1185">Reference proteome</keyword>
<evidence type="ECO:0000313" key="2">
    <source>
        <dbReference type="Proteomes" id="UP000241769"/>
    </source>
</evidence>